<dbReference type="AlphaFoldDB" id="A0A5B6V1Z2"/>
<reference evidence="9" key="1">
    <citation type="journal article" date="2019" name="Plant Biotechnol. J.">
        <title>Genome sequencing of the Australian wild diploid species Gossypium australe highlights disease resistance and delayed gland morphogenesis.</title>
        <authorList>
            <person name="Cai Y."/>
            <person name="Cai X."/>
            <person name="Wang Q."/>
            <person name="Wang P."/>
            <person name="Zhang Y."/>
            <person name="Cai C."/>
            <person name="Xu Y."/>
            <person name="Wang K."/>
            <person name="Zhou Z."/>
            <person name="Wang C."/>
            <person name="Geng S."/>
            <person name="Li B."/>
            <person name="Dong Q."/>
            <person name="Hou Y."/>
            <person name="Wang H."/>
            <person name="Ai P."/>
            <person name="Liu Z."/>
            <person name="Yi F."/>
            <person name="Sun M."/>
            <person name="An G."/>
            <person name="Cheng J."/>
            <person name="Zhang Y."/>
            <person name="Shi Q."/>
            <person name="Xie Y."/>
            <person name="Shi X."/>
            <person name="Chang Y."/>
            <person name="Huang F."/>
            <person name="Chen Y."/>
            <person name="Hong S."/>
            <person name="Mi L."/>
            <person name="Sun Q."/>
            <person name="Zhang L."/>
            <person name="Zhou B."/>
            <person name="Peng R."/>
            <person name="Zhang X."/>
            <person name="Liu F."/>
        </authorList>
    </citation>
    <scope>NUCLEOTIDE SEQUENCE [LARGE SCALE GENOMIC DNA]</scope>
    <source>
        <strain evidence="9">cv. PA1801</strain>
    </source>
</reference>
<feature type="transmembrane region" description="Helical" evidence="7">
    <location>
        <begin position="241"/>
        <end position="268"/>
    </location>
</feature>
<feature type="transmembrane region" description="Helical" evidence="7">
    <location>
        <begin position="124"/>
        <end position="148"/>
    </location>
</feature>
<evidence type="ECO:0000256" key="5">
    <source>
        <dbReference type="ARBA" id="ARBA00022989"/>
    </source>
</evidence>
<sequence>MAVKEDIERDNDSVLESAAVSLLQEENDMAGKEDGYTDQISSKASLWMVYFSTFVAVCGSFEFGSCAGYSSPTQTAIRTDLSLSLAEAMRTATGFCVGGWLAIYFAKGALLLDVGRLATGYGMGVFSYVLMICTGVSVAFIIGTVLTWRTLALTGIYVGLTSGVIAGLIPCAVLLFGLFFIPESPRWLAKIGREKEFEAALQDLRGKDTNISKEADEIRDYIETLERLPKAKMLDLFQRRYLSSVIIGVGLMVFQQFGGINGICFYVSNIFETAGFSAAVGTITYAILQVVITGLNTTVIDKAGRKPLLLVSSTGLVLGCILSAVSFYLKDHNLALDAVPILAVTGILIYISAFSAGMGAVPWVIMSEVTKRSTFILYAAINAGAILFVVTLVPETKGKTLEQIQAAINA</sequence>
<dbReference type="Proteomes" id="UP000325315">
    <property type="component" value="Unassembled WGS sequence"/>
</dbReference>
<keyword evidence="3 8" id="KW-0762">Sugar transport</keyword>
<dbReference type="GO" id="GO:0016020">
    <property type="term" value="C:membrane"/>
    <property type="evidence" value="ECO:0007669"/>
    <property type="project" value="UniProtKB-SubCell"/>
</dbReference>
<feature type="transmembrane region" description="Helical" evidence="7">
    <location>
        <begin position="91"/>
        <end position="112"/>
    </location>
</feature>
<dbReference type="InterPro" id="IPR005828">
    <property type="entry name" value="MFS_sugar_transport-like"/>
</dbReference>
<dbReference type="SUPFAM" id="SSF103473">
    <property type="entry name" value="MFS general substrate transporter"/>
    <property type="match status" value="1"/>
</dbReference>
<dbReference type="InterPro" id="IPR003663">
    <property type="entry name" value="Sugar/inositol_transpt"/>
</dbReference>
<evidence type="ECO:0000256" key="2">
    <source>
        <dbReference type="ARBA" id="ARBA00010992"/>
    </source>
</evidence>
<dbReference type="GO" id="GO:0022857">
    <property type="term" value="F:transmembrane transporter activity"/>
    <property type="evidence" value="ECO:0007669"/>
    <property type="project" value="InterPro"/>
</dbReference>
<protein>
    <submittedName>
        <fullName evidence="8">Sugar transporter ERD6-like 7</fullName>
    </submittedName>
</protein>
<keyword evidence="6 7" id="KW-0472">Membrane</keyword>
<dbReference type="InterPro" id="IPR050549">
    <property type="entry name" value="MFS_Trehalose_Transporter"/>
</dbReference>
<feature type="transmembrane region" description="Helical" evidence="7">
    <location>
        <begin position="375"/>
        <end position="393"/>
    </location>
</feature>
<comment type="caution">
    <text evidence="8">The sequence shown here is derived from an EMBL/GenBank/DDBJ whole genome shotgun (WGS) entry which is preliminary data.</text>
</comment>
<feature type="transmembrane region" description="Helical" evidence="7">
    <location>
        <begin position="47"/>
        <end position="71"/>
    </location>
</feature>
<keyword evidence="4 7" id="KW-0812">Transmembrane</keyword>
<keyword evidence="9" id="KW-1185">Reference proteome</keyword>
<evidence type="ECO:0000256" key="7">
    <source>
        <dbReference type="SAM" id="Phobius"/>
    </source>
</evidence>
<proteinExistence type="inferred from homology"/>
<evidence type="ECO:0000256" key="3">
    <source>
        <dbReference type="ARBA" id="ARBA00022597"/>
    </source>
</evidence>
<feature type="transmembrane region" description="Helical" evidence="7">
    <location>
        <begin position="154"/>
        <end position="181"/>
    </location>
</feature>
<evidence type="ECO:0000256" key="6">
    <source>
        <dbReference type="ARBA" id="ARBA00023136"/>
    </source>
</evidence>
<evidence type="ECO:0000313" key="8">
    <source>
        <dbReference type="EMBL" id="KAA3463094.1"/>
    </source>
</evidence>
<dbReference type="OrthoDB" id="6133115at2759"/>
<organism evidence="8 9">
    <name type="scientific">Gossypium australe</name>
    <dbReference type="NCBI Taxonomy" id="47621"/>
    <lineage>
        <taxon>Eukaryota</taxon>
        <taxon>Viridiplantae</taxon>
        <taxon>Streptophyta</taxon>
        <taxon>Embryophyta</taxon>
        <taxon>Tracheophyta</taxon>
        <taxon>Spermatophyta</taxon>
        <taxon>Magnoliopsida</taxon>
        <taxon>eudicotyledons</taxon>
        <taxon>Gunneridae</taxon>
        <taxon>Pentapetalae</taxon>
        <taxon>rosids</taxon>
        <taxon>malvids</taxon>
        <taxon>Malvales</taxon>
        <taxon>Malvaceae</taxon>
        <taxon>Malvoideae</taxon>
        <taxon>Gossypium</taxon>
    </lineage>
</organism>
<dbReference type="Pfam" id="PF00083">
    <property type="entry name" value="Sugar_tr"/>
    <property type="match status" value="1"/>
</dbReference>
<comment type="similarity">
    <text evidence="2">Belongs to the major facilitator superfamily. Sugar transporter (TC 2.A.1.1) family.</text>
</comment>
<feature type="transmembrane region" description="Helical" evidence="7">
    <location>
        <begin position="308"/>
        <end position="329"/>
    </location>
</feature>
<feature type="transmembrane region" description="Helical" evidence="7">
    <location>
        <begin position="341"/>
        <end position="363"/>
    </location>
</feature>
<dbReference type="PANTHER" id="PTHR48021:SF13">
    <property type="entry name" value="SUGAR TRANSPORTER ERD6-LIKE 7"/>
    <property type="match status" value="1"/>
</dbReference>
<keyword evidence="5 7" id="KW-1133">Transmembrane helix</keyword>
<dbReference type="EMBL" id="SMMG02000009">
    <property type="protein sequence ID" value="KAA3463094.1"/>
    <property type="molecule type" value="Genomic_DNA"/>
</dbReference>
<evidence type="ECO:0000256" key="1">
    <source>
        <dbReference type="ARBA" id="ARBA00004141"/>
    </source>
</evidence>
<keyword evidence="3 8" id="KW-0813">Transport</keyword>
<name>A0A5B6V1Z2_9ROSI</name>
<accession>A0A5B6V1Z2</accession>
<dbReference type="PANTHER" id="PTHR48021">
    <property type="match status" value="1"/>
</dbReference>
<dbReference type="InterPro" id="IPR036259">
    <property type="entry name" value="MFS_trans_sf"/>
</dbReference>
<dbReference type="PRINTS" id="PR00171">
    <property type="entry name" value="SUGRTRNSPORT"/>
</dbReference>
<comment type="subcellular location">
    <subcellularLocation>
        <location evidence="1">Membrane</location>
        <topology evidence="1">Multi-pass membrane protein</topology>
    </subcellularLocation>
</comment>
<gene>
    <name evidence="8" type="ORF">EPI10_029520</name>
</gene>
<feature type="transmembrane region" description="Helical" evidence="7">
    <location>
        <begin position="274"/>
        <end position="296"/>
    </location>
</feature>
<evidence type="ECO:0000256" key="4">
    <source>
        <dbReference type="ARBA" id="ARBA00022692"/>
    </source>
</evidence>
<evidence type="ECO:0000313" key="9">
    <source>
        <dbReference type="Proteomes" id="UP000325315"/>
    </source>
</evidence>
<dbReference type="Gene3D" id="1.20.1250.20">
    <property type="entry name" value="MFS general substrate transporter like domains"/>
    <property type="match status" value="1"/>
</dbReference>